<gene>
    <name evidence="1" type="ORF">LCGC14_2186840</name>
</gene>
<protein>
    <submittedName>
        <fullName evidence="1">Uncharacterized protein</fullName>
    </submittedName>
</protein>
<name>A0A0F9E7W3_9ZZZZ</name>
<organism evidence="1">
    <name type="scientific">marine sediment metagenome</name>
    <dbReference type="NCBI Taxonomy" id="412755"/>
    <lineage>
        <taxon>unclassified sequences</taxon>
        <taxon>metagenomes</taxon>
        <taxon>ecological metagenomes</taxon>
    </lineage>
</organism>
<sequence length="154" mass="17313">MRFESWKIYHIARKHLPKDFLQSLYTRSSRLVYAWAANPRDCDETARNPIDRIRLMLEALDDEGYGDYARAAIDYMAEPLGCHCAEKSGAKSDKGTVDGEIADLASAVGNVADHIRDFVEKGKGDPVQINEAIRYGKRQFDELLDAAGMNKESD</sequence>
<proteinExistence type="predicted"/>
<dbReference type="AlphaFoldDB" id="A0A0F9E7W3"/>
<reference evidence="1" key="1">
    <citation type="journal article" date="2015" name="Nature">
        <title>Complex archaea that bridge the gap between prokaryotes and eukaryotes.</title>
        <authorList>
            <person name="Spang A."/>
            <person name="Saw J.H."/>
            <person name="Jorgensen S.L."/>
            <person name="Zaremba-Niedzwiedzka K."/>
            <person name="Martijn J."/>
            <person name="Lind A.E."/>
            <person name="van Eijk R."/>
            <person name="Schleper C."/>
            <person name="Guy L."/>
            <person name="Ettema T.J."/>
        </authorList>
    </citation>
    <scope>NUCLEOTIDE SEQUENCE</scope>
</reference>
<evidence type="ECO:0000313" key="1">
    <source>
        <dbReference type="EMBL" id="KKL62276.1"/>
    </source>
</evidence>
<comment type="caution">
    <text evidence="1">The sequence shown here is derived from an EMBL/GenBank/DDBJ whole genome shotgun (WGS) entry which is preliminary data.</text>
</comment>
<accession>A0A0F9E7W3</accession>
<dbReference type="EMBL" id="LAZR01028541">
    <property type="protein sequence ID" value="KKL62276.1"/>
    <property type="molecule type" value="Genomic_DNA"/>
</dbReference>